<feature type="compositionally biased region" description="Basic and acidic residues" evidence="1">
    <location>
        <begin position="67"/>
        <end position="78"/>
    </location>
</feature>
<reference evidence="2 3" key="1">
    <citation type="submission" date="2019-05" db="EMBL/GenBank/DDBJ databases">
        <title>Another draft genome of Portunus trituberculatus and its Hox gene families provides insights of decapod evolution.</title>
        <authorList>
            <person name="Jeong J.-H."/>
            <person name="Song I."/>
            <person name="Kim S."/>
            <person name="Choi T."/>
            <person name="Kim D."/>
            <person name="Ryu S."/>
            <person name="Kim W."/>
        </authorList>
    </citation>
    <scope>NUCLEOTIDE SEQUENCE [LARGE SCALE GENOMIC DNA]</scope>
    <source>
        <tissue evidence="2">Muscle</tissue>
    </source>
</reference>
<sequence length="86" mass="10307">MKEREQRRRSRRKLWRWSKRKRVKDVAKEEEEEEEEEEGSVRGCSRVWIHTSISTVCGRTRGRRRESHAPSRDTRDEDVGSLSGTH</sequence>
<dbReference type="AlphaFoldDB" id="A0A5B7I9E5"/>
<evidence type="ECO:0000256" key="1">
    <source>
        <dbReference type="SAM" id="MobiDB-lite"/>
    </source>
</evidence>
<gene>
    <name evidence="2" type="ORF">E2C01_073420</name>
</gene>
<evidence type="ECO:0000313" key="3">
    <source>
        <dbReference type="Proteomes" id="UP000324222"/>
    </source>
</evidence>
<dbReference type="Proteomes" id="UP000324222">
    <property type="component" value="Unassembled WGS sequence"/>
</dbReference>
<protein>
    <submittedName>
        <fullName evidence="2">Uncharacterized protein</fullName>
    </submittedName>
</protein>
<name>A0A5B7I9E5_PORTR</name>
<evidence type="ECO:0000313" key="2">
    <source>
        <dbReference type="EMBL" id="MPC78913.1"/>
    </source>
</evidence>
<feature type="region of interest" description="Disordered" evidence="1">
    <location>
        <begin position="18"/>
        <end position="44"/>
    </location>
</feature>
<feature type="compositionally biased region" description="Acidic residues" evidence="1">
    <location>
        <begin position="28"/>
        <end position="38"/>
    </location>
</feature>
<feature type="region of interest" description="Disordered" evidence="1">
    <location>
        <begin position="57"/>
        <end position="86"/>
    </location>
</feature>
<accession>A0A5B7I9E5</accession>
<organism evidence="2 3">
    <name type="scientific">Portunus trituberculatus</name>
    <name type="common">Swimming crab</name>
    <name type="synonym">Neptunus trituberculatus</name>
    <dbReference type="NCBI Taxonomy" id="210409"/>
    <lineage>
        <taxon>Eukaryota</taxon>
        <taxon>Metazoa</taxon>
        <taxon>Ecdysozoa</taxon>
        <taxon>Arthropoda</taxon>
        <taxon>Crustacea</taxon>
        <taxon>Multicrustacea</taxon>
        <taxon>Malacostraca</taxon>
        <taxon>Eumalacostraca</taxon>
        <taxon>Eucarida</taxon>
        <taxon>Decapoda</taxon>
        <taxon>Pleocyemata</taxon>
        <taxon>Brachyura</taxon>
        <taxon>Eubrachyura</taxon>
        <taxon>Portunoidea</taxon>
        <taxon>Portunidae</taxon>
        <taxon>Portuninae</taxon>
        <taxon>Portunus</taxon>
    </lineage>
</organism>
<keyword evidence="3" id="KW-1185">Reference proteome</keyword>
<comment type="caution">
    <text evidence="2">The sequence shown here is derived from an EMBL/GenBank/DDBJ whole genome shotgun (WGS) entry which is preliminary data.</text>
</comment>
<proteinExistence type="predicted"/>
<dbReference type="EMBL" id="VSRR010049708">
    <property type="protein sequence ID" value="MPC78913.1"/>
    <property type="molecule type" value="Genomic_DNA"/>
</dbReference>